<proteinExistence type="predicted"/>
<dbReference type="Proteomes" id="UP000636709">
    <property type="component" value="Unassembled WGS sequence"/>
</dbReference>
<dbReference type="AlphaFoldDB" id="A0A835KS37"/>
<dbReference type="PANTHER" id="PTHR48045">
    <property type="entry name" value="UDP-GLYCOSYLTRANSFERASE 72B1"/>
    <property type="match status" value="1"/>
</dbReference>
<dbReference type="SUPFAM" id="SSF53756">
    <property type="entry name" value="UDP-Glycosyltransferase/glycogen phosphorylase"/>
    <property type="match status" value="1"/>
</dbReference>
<dbReference type="PANTHER" id="PTHR48045:SF34">
    <property type="entry name" value="ISOFLAVONE 7-O-GLUCOSYLTRANSFERASE 1-LIKE"/>
    <property type="match status" value="1"/>
</dbReference>
<sequence>MCAGPHGSGETSPHALSPEQAAHVAEALALSSAPFVWAAGTLTVLPEGFEAVSAGVAMLAWPMGADHFINRVLLPEAGVAIDVAEGADAVPDAAQMAKAIAAAVGDEGKPIRERAMELGCKAVAAVGEGGSSHRDLQELVRILANVD</sequence>
<keyword evidence="2" id="KW-1185">Reference proteome</keyword>
<dbReference type="Gene3D" id="3.40.50.2000">
    <property type="entry name" value="Glycogen Phosphorylase B"/>
    <property type="match status" value="1"/>
</dbReference>
<protein>
    <submittedName>
        <fullName evidence="1">Uncharacterized protein</fullName>
    </submittedName>
</protein>
<reference evidence="1" key="1">
    <citation type="submission" date="2020-07" db="EMBL/GenBank/DDBJ databases">
        <title>Genome sequence and genetic diversity analysis of an under-domesticated orphan crop, white fonio (Digitaria exilis).</title>
        <authorList>
            <person name="Bennetzen J.L."/>
            <person name="Chen S."/>
            <person name="Ma X."/>
            <person name="Wang X."/>
            <person name="Yssel A.E.J."/>
            <person name="Chaluvadi S.R."/>
            <person name="Johnson M."/>
            <person name="Gangashetty P."/>
            <person name="Hamidou F."/>
            <person name="Sanogo M.D."/>
            <person name="Zwaenepoel A."/>
            <person name="Wallace J."/>
            <person name="Van De Peer Y."/>
            <person name="Van Deynze A."/>
        </authorList>
    </citation>
    <scope>NUCLEOTIDE SEQUENCE</scope>
    <source>
        <tissue evidence="1">Leaves</tissue>
    </source>
</reference>
<evidence type="ECO:0000313" key="2">
    <source>
        <dbReference type="Proteomes" id="UP000636709"/>
    </source>
</evidence>
<dbReference type="OrthoDB" id="784214at2759"/>
<evidence type="ECO:0000313" key="1">
    <source>
        <dbReference type="EMBL" id="KAF8760599.1"/>
    </source>
</evidence>
<accession>A0A835KS37</accession>
<name>A0A835KS37_9POAL</name>
<dbReference type="EMBL" id="JACEFO010000682">
    <property type="protein sequence ID" value="KAF8760599.1"/>
    <property type="molecule type" value="Genomic_DNA"/>
</dbReference>
<organism evidence="1 2">
    <name type="scientific">Digitaria exilis</name>
    <dbReference type="NCBI Taxonomy" id="1010633"/>
    <lineage>
        <taxon>Eukaryota</taxon>
        <taxon>Viridiplantae</taxon>
        <taxon>Streptophyta</taxon>
        <taxon>Embryophyta</taxon>
        <taxon>Tracheophyta</taxon>
        <taxon>Spermatophyta</taxon>
        <taxon>Magnoliopsida</taxon>
        <taxon>Liliopsida</taxon>
        <taxon>Poales</taxon>
        <taxon>Poaceae</taxon>
        <taxon>PACMAD clade</taxon>
        <taxon>Panicoideae</taxon>
        <taxon>Panicodae</taxon>
        <taxon>Paniceae</taxon>
        <taxon>Anthephorinae</taxon>
        <taxon>Digitaria</taxon>
    </lineage>
</organism>
<gene>
    <name evidence="1" type="ORF">HU200_009997</name>
</gene>
<comment type="caution">
    <text evidence="1">The sequence shown here is derived from an EMBL/GenBank/DDBJ whole genome shotgun (WGS) entry which is preliminary data.</text>
</comment>